<dbReference type="Pfam" id="PF14559">
    <property type="entry name" value="TPR_19"/>
    <property type="match status" value="1"/>
</dbReference>
<evidence type="ECO:0000256" key="7">
    <source>
        <dbReference type="SAM" id="Phobius"/>
    </source>
</evidence>
<keyword evidence="2" id="KW-0479">Metal-binding</keyword>
<dbReference type="Gene3D" id="3.30.2010.10">
    <property type="entry name" value="Metalloproteases ('zincins'), catalytic domain"/>
    <property type="match status" value="1"/>
</dbReference>
<sequence>MTTELPSRFGMIVARCCMLAASAALACAVPVQSAYALGNNDKVDFSNSIGPGYQPIDDDEKGLWMRVNEVERDFKHSKFIIKDPALNEYVRNVLCRTVGEAECADIRLYIMRTPHFNASMAPNGMMQIWSGLLLRVQNEAQLAAILAHEYAHYTRRHSLQSFRNIRRNTGRGLFFSMIIPFAGLLTVDSIFSFSREMEREADRLSLGYLERAGYSAIEASRIWEQLRAEQDATAAERQIKSRKDKTGGLFATHPNSRERMEILRDLVEQAPEAGQGDINRSEYLAAVADWWPRFIDDQIKRNDFGGTEFLLNQLAETENTPQLHYAKAELYRARGAEGDFAIAVSEYELALQSEPGFAAAMRGMGLALLRMGQRGDGQAFLRQYIEAAPDAPDIAMMKMMGGM</sequence>
<dbReference type="PANTHER" id="PTHR22726">
    <property type="entry name" value="METALLOENDOPEPTIDASE OMA1"/>
    <property type="match status" value="1"/>
</dbReference>
<dbReference type="InterPro" id="IPR051156">
    <property type="entry name" value="Mito/Outer_Membr_Metalloprot"/>
</dbReference>
<comment type="similarity">
    <text evidence="6">Belongs to the peptidase M48 family.</text>
</comment>
<keyword evidence="1 6" id="KW-0645">Protease</keyword>
<evidence type="ECO:0000256" key="4">
    <source>
        <dbReference type="ARBA" id="ARBA00022833"/>
    </source>
</evidence>
<dbReference type="GO" id="GO:0051603">
    <property type="term" value="P:proteolysis involved in protein catabolic process"/>
    <property type="evidence" value="ECO:0007669"/>
    <property type="project" value="TreeGrafter"/>
</dbReference>
<keyword evidence="7" id="KW-0812">Transmembrane</keyword>
<evidence type="ECO:0000256" key="6">
    <source>
        <dbReference type="RuleBase" id="RU003983"/>
    </source>
</evidence>
<proteinExistence type="inferred from homology"/>
<dbReference type="EMBL" id="CP136594">
    <property type="protein sequence ID" value="WOE76444.1"/>
    <property type="molecule type" value="Genomic_DNA"/>
</dbReference>
<evidence type="ECO:0000256" key="5">
    <source>
        <dbReference type="ARBA" id="ARBA00023049"/>
    </source>
</evidence>
<reference evidence="10 11" key="1">
    <citation type="submission" date="2023-10" db="EMBL/GenBank/DDBJ databases">
        <title>Complete genome sequence of a Sphingomonadaceae bacterium.</title>
        <authorList>
            <person name="Yan C."/>
        </authorList>
    </citation>
    <scope>NUCLEOTIDE SEQUENCE [LARGE SCALE GENOMIC DNA]</scope>
    <source>
        <strain evidence="10 11">SCSIO 66989</strain>
    </source>
</reference>
<feature type="transmembrane region" description="Helical" evidence="7">
    <location>
        <begin position="173"/>
        <end position="193"/>
    </location>
</feature>
<dbReference type="Proteomes" id="UP001302429">
    <property type="component" value="Chromosome"/>
</dbReference>
<name>A0AA97I175_9SPHN</name>
<keyword evidence="5 6" id="KW-0482">Metalloprotease</keyword>
<dbReference type="SUPFAM" id="SSF48452">
    <property type="entry name" value="TPR-like"/>
    <property type="match status" value="1"/>
</dbReference>
<dbReference type="Pfam" id="PF01435">
    <property type="entry name" value="Peptidase_M48"/>
    <property type="match status" value="1"/>
</dbReference>
<accession>A0AA97I175</accession>
<dbReference type="InterPro" id="IPR001915">
    <property type="entry name" value="Peptidase_M48"/>
</dbReference>
<dbReference type="GO" id="GO:0016020">
    <property type="term" value="C:membrane"/>
    <property type="evidence" value="ECO:0007669"/>
    <property type="project" value="TreeGrafter"/>
</dbReference>
<organism evidence="10 11">
    <name type="scientific">Alterisphingorhabdus coralli</name>
    <dbReference type="NCBI Taxonomy" id="3071408"/>
    <lineage>
        <taxon>Bacteria</taxon>
        <taxon>Pseudomonadati</taxon>
        <taxon>Pseudomonadota</taxon>
        <taxon>Alphaproteobacteria</taxon>
        <taxon>Sphingomonadales</taxon>
        <taxon>Sphingomonadaceae</taxon>
        <taxon>Alterisphingorhabdus (ex Yan et al. 2024)</taxon>
    </lineage>
</organism>
<evidence type="ECO:0000256" key="2">
    <source>
        <dbReference type="ARBA" id="ARBA00022723"/>
    </source>
</evidence>
<keyword evidence="11" id="KW-1185">Reference proteome</keyword>
<dbReference type="GO" id="GO:0004222">
    <property type="term" value="F:metalloendopeptidase activity"/>
    <property type="evidence" value="ECO:0007669"/>
    <property type="project" value="InterPro"/>
</dbReference>
<keyword evidence="7" id="KW-0472">Membrane</keyword>
<feature type="signal peptide" evidence="8">
    <location>
        <begin position="1"/>
        <end position="26"/>
    </location>
</feature>
<evidence type="ECO:0000256" key="1">
    <source>
        <dbReference type="ARBA" id="ARBA00022670"/>
    </source>
</evidence>
<dbReference type="CDD" id="cd07324">
    <property type="entry name" value="M48C_Oma1-like"/>
    <property type="match status" value="1"/>
</dbReference>
<keyword evidence="3 6" id="KW-0378">Hydrolase</keyword>
<protein>
    <submittedName>
        <fullName evidence="10">M48 family metalloprotease</fullName>
        <ecNumber evidence="10">3.4.24.-</ecNumber>
    </submittedName>
</protein>
<dbReference type="EC" id="3.4.24.-" evidence="10"/>
<gene>
    <name evidence="10" type="ORF">RB602_06945</name>
</gene>
<feature type="domain" description="Peptidase M48" evidence="9">
    <location>
        <begin position="86"/>
        <end position="265"/>
    </location>
</feature>
<keyword evidence="8" id="KW-0732">Signal</keyword>
<evidence type="ECO:0000259" key="9">
    <source>
        <dbReference type="Pfam" id="PF01435"/>
    </source>
</evidence>
<keyword evidence="4 6" id="KW-0862">Zinc</keyword>
<dbReference type="PANTHER" id="PTHR22726:SF1">
    <property type="entry name" value="METALLOENDOPEPTIDASE OMA1, MITOCHONDRIAL"/>
    <property type="match status" value="1"/>
</dbReference>
<evidence type="ECO:0000313" key="11">
    <source>
        <dbReference type="Proteomes" id="UP001302429"/>
    </source>
</evidence>
<feature type="chain" id="PRO_5041682852" evidence="8">
    <location>
        <begin position="27"/>
        <end position="403"/>
    </location>
</feature>
<evidence type="ECO:0000256" key="8">
    <source>
        <dbReference type="SAM" id="SignalP"/>
    </source>
</evidence>
<evidence type="ECO:0000256" key="3">
    <source>
        <dbReference type="ARBA" id="ARBA00022801"/>
    </source>
</evidence>
<comment type="cofactor">
    <cofactor evidence="6">
        <name>Zn(2+)</name>
        <dbReference type="ChEBI" id="CHEBI:29105"/>
    </cofactor>
    <text evidence="6">Binds 1 zinc ion per subunit.</text>
</comment>
<dbReference type="GO" id="GO:0046872">
    <property type="term" value="F:metal ion binding"/>
    <property type="evidence" value="ECO:0007669"/>
    <property type="project" value="UniProtKB-KW"/>
</dbReference>
<dbReference type="RefSeq" id="WP_317084147.1">
    <property type="nucleotide sequence ID" value="NZ_CP136594.1"/>
</dbReference>
<evidence type="ECO:0000313" key="10">
    <source>
        <dbReference type="EMBL" id="WOE76444.1"/>
    </source>
</evidence>
<keyword evidence="7" id="KW-1133">Transmembrane helix</keyword>
<dbReference type="Gene3D" id="1.25.40.10">
    <property type="entry name" value="Tetratricopeptide repeat domain"/>
    <property type="match status" value="1"/>
</dbReference>
<dbReference type="InterPro" id="IPR011990">
    <property type="entry name" value="TPR-like_helical_dom_sf"/>
</dbReference>
<dbReference type="AlphaFoldDB" id="A0AA97I175"/>
<dbReference type="KEGG" id="acoa:RB602_06945"/>